<reference evidence="1 2" key="1">
    <citation type="submission" date="2024-07" db="EMBL/GenBank/DDBJ databases">
        <title>Chromosome-level genome assembly of the water stick insect Ranatra chinensis (Heteroptera: Nepidae).</title>
        <authorList>
            <person name="Liu X."/>
        </authorList>
    </citation>
    <scope>NUCLEOTIDE SEQUENCE [LARGE SCALE GENOMIC DNA]</scope>
    <source>
        <strain evidence="1">Cailab_2021Rc</strain>
        <tissue evidence="1">Muscle</tissue>
    </source>
</reference>
<dbReference type="Proteomes" id="UP001558652">
    <property type="component" value="Unassembled WGS sequence"/>
</dbReference>
<keyword evidence="2" id="KW-1185">Reference proteome</keyword>
<dbReference type="AlphaFoldDB" id="A0ABD0Y303"/>
<sequence>MRLNASRKGRSRDLTALLKDRTDLEERRRENLSVHKNHNELARYSGKALGRFPEPEVQCSEEDNGPKLKMACKRRNMFYQNKKQETTEIGTCNLPSYKTVSIFGVRRPYSCR</sequence>
<proteinExistence type="predicted"/>
<name>A0ABD0Y303_9HEMI</name>
<organism evidence="1 2">
    <name type="scientific">Ranatra chinensis</name>
    <dbReference type="NCBI Taxonomy" id="642074"/>
    <lineage>
        <taxon>Eukaryota</taxon>
        <taxon>Metazoa</taxon>
        <taxon>Ecdysozoa</taxon>
        <taxon>Arthropoda</taxon>
        <taxon>Hexapoda</taxon>
        <taxon>Insecta</taxon>
        <taxon>Pterygota</taxon>
        <taxon>Neoptera</taxon>
        <taxon>Paraneoptera</taxon>
        <taxon>Hemiptera</taxon>
        <taxon>Heteroptera</taxon>
        <taxon>Panheteroptera</taxon>
        <taxon>Nepomorpha</taxon>
        <taxon>Nepidae</taxon>
        <taxon>Ranatrinae</taxon>
        <taxon>Ranatra</taxon>
    </lineage>
</organism>
<evidence type="ECO:0000313" key="1">
    <source>
        <dbReference type="EMBL" id="KAL1117862.1"/>
    </source>
</evidence>
<protein>
    <submittedName>
        <fullName evidence="1">Uncharacterized protein</fullName>
    </submittedName>
</protein>
<comment type="caution">
    <text evidence="1">The sequence shown here is derived from an EMBL/GenBank/DDBJ whole genome shotgun (WGS) entry which is preliminary data.</text>
</comment>
<gene>
    <name evidence="1" type="ORF">AAG570_004175</name>
</gene>
<evidence type="ECO:0000313" key="2">
    <source>
        <dbReference type="Proteomes" id="UP001558652"/>
    </source>
</evidence>
<accession>A0ABD0Y303</accession>
<dbReference type="EMBL" id="JBFDAA010000015">
    <property type="protein sequence ID" value="KAL1117862.1"/>
    <property type="molecule type" value="Genomic_DNA"/>
</dbReference>